<reference evidence="3" key="1">
    <citation type="submission" date="2023-07" db="EMBL/GenBank/DDBJ databases">
        <title>Sorghum-associated microbial communities from plants grown in Nebraska, USA.</title>
        <authorList>
            <person name="Schachtman D."/>
        </authorList>
    </citation>
    <scope>NUCLEOTIDE SEQUENCE</scope>
    <source>
        <strain evidence="3">BE261</strain>
    </source>
</reference>
<evidence type="ECO:0000256" key="1">
    <source>
        <dbReference type="SAM" id="MobiDB-lite"/>
    </source>
</evidence>
<protein>
    <recommendedName>
        <fullName evidence="5">Anti-sigma factor</fullName>
    </recommendedName>
</protein>
<evidence type="ECO:0000256" key="2">
    <source>
        <dbReference type="SAM" id="Phobius"/>
    </source>
</evidence>
<feature type="transmembrane region" description="Helical" evidence="2">
    <location>
        <begin position="81"/>
        <end position="104"/>
    </location>
</feature>
<organism evidence="3 4">
    <name type="scientific">Pseudarthrobacter oxydans</name>
    <name type="common">Arthrobacter oxydans</name>
    <dbReference type="NCBI Taxonomy" id="1671"/>
    <lineage>
        <taxon>Bacteria</taxon>
        <taxon>Bacillati</taxon>
        <taxon>Actinomycetota</taxon>
        <taxon>Actinomycetes</taxon>
        <taxon>Micrococcales</taxon>
        <taxon>Micrococcaceae</taxon>
        <taxon>Pseudarthrobacter</taxon>
    </lineage>
</organism>
<keyword evidence="2" id="KW-0812">Transmembrane</keyword>
<evidence type="ECO:0000313" key="3">
    <source>
        <dbReference type="EMBL" id="MDR7162213.1"/>
    </source>
</evidence>
<proteinExistence type="predicted"/>
<keyword evidence="2" id="KW-0472">Membrane</keyword>
<comment type="caution">
    <text evidence="3">The sequence shown here is derived from an EMBL/GenBank/DDBJ whole genome shotgun (WGS) entry which is preliminary data.</text>
</comment>
<dbReference type="GeneID" id="97422297"/>
<dbReference type="EMBL" id="JAVDWN010000001">
    <property type="protein sequence ID" value="MDR7162213.1"/>
    <property type="molecule type" value="Genomic_DNA"/>
</dbReference>
<name>A0AAW8N8B4_PSEOX</name>
<gene>
    <name evidence="3" type="ORF">J2X12_000214</name>
</gene>
<evidence type="ECO:0000313" key="4">
    <source>
        <dbReference type="Proteomes" id="UP001262032"/>
    </source>
</evidence>
<dbReference type="AlphaFoldDB" id="A0AAW8N8B4"/>
<evidence type="ECO:0008006" key="5">
    <source>
        <dbReference type="Google" id="ProtNLM"/>
    </source>
</evidence>
<feature type="region of interest" description="Disordered" evidence="1">
    <location>
        <begin position="188"/>
        <end position="214"/>
    </location>
</feature>
<accession>A0AAW8N8B4</accession>
<keyword evidence="2" id="KW-1133">Transmembrane helix</keyword>
<dbReference type="Proteomes" id="UP001262032">
    <property type="component" value="Unassembled WGS sequence"/>
</dbReference>
<dbReference type="RefSeq" id="WP_310111253.1">
    <property type="nucleotide sequence ID" value="NZ_JAVDTN010000005.1"/>
</dbReference>
<sequence length="298" mass="31521">MRSRTPFGRRHQRTRSHLQSCHECSAALRRERQYLERLRDAPIPPASDDLTARLLARTQELAAAPPAPTQRPAPPRTAVRILTLAAGGSTAAVAVLAAGAFAAAGDPLPGEATGNAAAFSQVSSRTPADGRQLNAEQLTLLRSEGWACPELEAMGFHLESAKATVFNGQPAVELRLTDGAHYATVTEQRLPAQEDDGQNPGGQPGAADREAAAAGNNLSVWQSSPWSATYRTQGHSFTYESNLPAERADDAVPILQRLGSRAEEGVAAGIPPSAEAGGEPLTTRLQRGANRIVAFFVP</sequence>